<comment type="caution">
    <text evidence="5">The sequence shown here is derived from an EMBL/GenBank/DDBJ whole genome shotgun (WGS) entry which is preliminary data.</text>
</comment>
<reference evidence="5 6" key="1">
    <citation type="submission" date="2019-03" db="EMBL/GenBank/DDBJ databases">
        <title>Genomics of glacier-inhabiting Cryobacterium strains.</title>
        <authorList>
            <person name="Liu Q."/>
            <person name="Xin Y.-H."/>
        </authorList>
    </citation>
    <scope>NUCLEOTIDE SEQUENCE [LARGE SCALE GENOMIC DNA]</scope>
    <source>
        <strain evidence="5 6">CGMCC 1.4292</strain>
    </source>
</reference>
<dbReference type="SMART" id="SM00345">
    <property type="entry name" value="HTH_GNTR"/>
    <property type="match status" value="1"/>
</dbReference>
<feature type="non-terminal residue" evidence="5">
    <location>
        <position position="166"/>
    </location>
</feature>
<evidence type="ECO:0000256" key="2">
    <source>
        <dbReference type="ARBA" id="ARBA00023125"/>
    </source>
</evidence>
<dbReference type="Proteomes" id="UP000298218">
    <property type="component" value="Unassembled WGS sequence"/>
</dbReference>
<organism evidence="5 6">
    <name type="scientific">Cryobacterium psychrophilum</name>
    <dbReference type="NCBI Taxonomy" id="41988"/>
    <lineage>
        <taxon>Bacteria</taxon>
        <taxon>Bacillati</taxon>
        <taxon>Actinomycetota</taxon>
        <taxon>Actinomycetes</taxon>
        <taxon>Micrococcales</taxon>
        <taxon>Microbacteriaceae</taxon>
        <taxon>Cryobacterium</taxon>
    </lineage>
</organism>
<dbReference type="GO" id="GO:0003700">
    <property type="term" value="F:DNA-binding transcription factor activity"/>
    <property type="evidence" value="ECO:0007669"/>
    <property type="project" value="InterPro"/>
</dbReference>
<dbReference type="InterPro" id="IPR036390">
    <property type="entry name" value="WH_DNA-bd_sf"/>
</dbReference>
<dbReference type="PANTHER" id="PTHR43537:SF41">
    <property type="entry name" value="TRANSCRIPTIONAL REGULATORY PROTEIN"/>
    <property type="match status" value="1"/>
</dbReference>
<dbReference type="InterPro" id="IPR011711">
    <property type="entry name" value="GntR_C"/>
</dbReference>
<evidence type="ECO:0000256" key="3">
    <source>
        <dbReference type="ARBA" id="ARBA00023163"/>
    </source>
</evidence>
<protein>
    <submittedName>
        <fullName evidence="5">GntR family transcriptional regulator</fullName>
    </submittedName>
</protein>
<dbReference type="EMBL" id="SOHQ01000024">
    <property type="protein sequence ID" value="TFD79388.1"/>
    <property type="molecule type" value="Genomic_DNA"/>
</dbReference>
<dbReference type="PRINTS" id="PR00035">
    <property type="entry name" value="HTHGNTR"/>
</dbReference>
<dbReference type="Pfam" id="PF00392">
    <property type="entry name" value="GntR"/>
    <property type="match status" value="1"/>
</dbReference>
<dbReference type="SUPFAM" id="SSF48008">
    <property type="entry name" value="GntR ligand-binding domain-like"/>
    <property type="match status" value="1"/>
</dbReference>
<dbReference type="AlphaFoldDB" id="A0A4Y8KRC2"/>
<gene>
    <name evidence="5" type="ORF">E3T53_07640</name>
</gene>
<evidence type="ECO:0000313" key="5">
    <source>
        <dbReference type="EMBL" id="TFD79388.1"/>
    </source>
</evidence>
<dbReference type="PROSITE" id="PS50949">
    <property type="entry name" value="HTH_GNTR"/>
    <property type="match status" value="1"/>
</dbReference>
<dbReference type="InterPro" id="IPR000524">
    <property type="entry name" value="Tscrpt_reg_HTH_GntR"/>
</dbReference>
<keyword evidence="6" id="KW-1185">Reference proteome</keyword>
<dbReference type="GO" id="GO:0003677">
    <property type="term" value="F:DNA binding"/>
    <property type="evidence" value="ECO:0007669"/>
    <property type="project" value="UniProtKB-KW"/>
</dbReference>
<dbReference type="PANTHER" id="PTHR43537">
    <property type="entry name" value="TRANSCRIPTIONAL REGULATOR, GNTR FAMILY"/>
    <property type="match status" value="1"/>
</dbReference>
<keyword evidence="1" id="KW-0805">Transcription regulation</keyword>
<dbReference type="RefSeq" id="WP_134574432.1">
    <property type="nucleotide sequence ID" value="NZ_SOHQ01000024.1"/>
</dbReference>
<evidence type="ECO:0000313" key="6">
    <source>
        <dbReference type="Proteomes" id="UP000298218"/>
    </source>
</evidence>
<keyword evidence="3" id="KW-0804">Transcription</keyword>
<proteinExistence type="predicted"/>
<evidence type="ECO:0000259" key="4">
    <source>
        <dbReference type="PROSITE" id="PS50949"/>
    </source>
</evidence>
<keyword evidence="2" id="KW-0238">DNA-binding</keyword>
<feature type="domain" description="HTH gntR-type" evidence="4">
    <location>
        <begin position="9"/>
        <end position="76"/>
    </location>
</feature>
<dbReference type="InterPro" id="IPR036388">
    <property type="entry name" value="WH-like_DNA-bd_sf"/>
</dbReference>
<dbReference type="Pfam" id="PF07729">
    <property type="entry name" value="FCD"/>
    <property type="match status" value="1"/>
</dbReference>
<dbReference type="SUPFAM" id="SSF46785">
    <property type="entry name" value="Winged helix' DNA-binding domain"/>
    <property type="match status" value="1"/>
</dbReference>
<dbReference type="InterPro" id="IPR008920">
    <property type="entry name" value="TF_FadR/GntR_C"/>
</dbReference>
<dbReference type="Gene3D" id="1.10.10.10">
    <property type="entry name" value="Winged helix-like DNA-binding domain superfamily/Winged helix DNA-binding domain"/>
    <property type="match status" value="1"/>
</dbReference>
<name>A0A4Y8KRC2_9MICO</name>
<dbReference type="Gene3D" id="1.20.120.530">
    <property type="entry name" value="GntR ligand-binding domain-like"/>
    <property type="match status" value="1"/>
</dbReference>
<dbReference type="CDD" id="cd07377">
    <property type="entry name" value="WHTH_GntR"/>
    <property type="match status" value="1"/>
</dbReference>
<sequence length="166" mass="19080">MSKVTTRDGNASTRIADSIRASILAGEYPPDTRIRQEDVAERFGASRLPVREALRTLESDGLVHLVANTGAWVNRLTLADCEEIYQTRERLEPLLLRYAMPHLDDARLDLLDELAQAMEDTTEVDEFLRLDREFHLSSYEPSGTHILGDLVRRLWNSTQFYRRAYT</sequence>
<accession>A0A4Y8KRC2</accession>
<evidence type="ECO:0000256" key="1">
    <source>
        <dbReference type="ARBA" id="ARBA00023015"/>
    </source>
</evidence>